<feature type="compositionally biased region" description="Low complexity" evidence="1">
    <location>
        <begin position="17"/>
        <end position="30"/>
    </location>
</feature>
<name>A0ABN9WTA0_9DINO</name>
<dbReference type="Proteomes" id="UP001189429">
    <property type="component" value="Unassembled WGS sequence"/>
</dbReference>
<gene>
    <name evidence="2" type="ORF">PCOR1329_LOCUS69198</name>
</gene>
<feature type="region of interest" description="Disordered" evidence="1">
    <location>
        <begin position="17"/>
        <end position="108"/>
    </location>
</feature>
<dbReference type="EMBL" id="CAUYUJ010019067">
    <property type="protein sequence ID" value="CAK0888397.1"/>
    <property type="molecule type" value="Genomic_DNA"/>
</dbReference>
<keyword evidence="3" id="KW-1185">Reference proteome</keyword>
<evidence type="ECO:0000313" key="3">
    <source>
        <dbReference type="Proteomes" id="UP001189429"/>
    </source>
</evidence>
<feature type="non-terminal residue" evidence="2">
    <location>
        <position position="1"/>
    </location>
</feature>
<evidence type="ECO:0000313" key="2">
    <source>
        <dbReference type="EMBL" id="CAK0888397.1"/>
    </source>
</evidence>
<protein>
    <submittedName>
        <fullName evidence="2">Uncharacterized protein</fullName>
    </submittedName>
</protein>
<comment type="caution">
    <text evidence="2">The sequence shown here is derived from an EMBL/GenBank/DDBJ whole genome shotgun (WGS) entry which is preliminary data.</text>
</comment>
<feature type="compositionally biased region" description="Low complexity" evidence="1">
    <location>
        <begin position="85"/>
        <end position="98"/>
    </location>
</feature>
<feature type="region of interest" description="Disordered" evidence="1">
    <location>
        <begin position="159"/>
        <end position="183"/>
    </location>
</feature>
<organism evidence="2 3">
    <name type="scientific">Prorocentrum cordatum</name>
    <dbReference type="NCBI Taxonomy" id="2364126"/>
    <lineage>
        <taxon>Eukaryota</taxon>
        <taxon>Sar</taxon>
        <taxon>Alveolata</taxon>
        <taxon>Dinophyceae</taxon>
        <taxon>Prorocentrales</taxon>
        <taxon>Prorocentraceae</taxon>
        <taxon>Prorocentrum</taxon>
    </lineage>
</organism>
<accession>A0ABN9WTA0</accession>
<sequence>IILRRVAALAAAVRGLGESAPSWASSWPASRGSQEEEAGRRDEEGGGGGRRRRRRTRGTVVSSASLRRPCSLGSVRLAAGGRQGGASPPRGRPAAGRRPSGREPLGRTARRLLQGSAERDFALRALETNRVRVRSASDASVATVNPRGGSLAHRAEAPPRAFTPAGRPPRTPRRVVSGGGGRDRAAGVTFNKGTHLKINDMLLLHRIACLSCPVQLAGAE</sequence>
<evidence type="ECO:0000256" key="1">
    <source>
        <dbReference type="SAM" id="MobiDB-lite"/>
    </source>
</evidence>
<feature type="compositionally biased region" description="Basic and acidic residues" evidence="1">
    <location>
        <begin position="33"/>
        <end position="44"/>
    </location>
</feature>
<reference evidence="2" key="1">
    <citation type="submission" date="2023-10" db="EMBL/GenBank/DDBJ databases">
        <authorList>
            <person name="Chen Y."/>
            <person name="Shah S."/>
            <person name="Dougan E. K."/>
            <person name="Thang M."/>
            <person name="Chan C."/>
        </authorList>
    </citation>
    <scope>NUCLEOTIDE SEQUENCE [LARGE SCALE GENOMIC DNA]</scope>
</reference>
<proteinExistence type="predicted"/>